<name>A0A392VVU7_9FABA</name>
<dbReference type="EMBL" id="LXQA011298474">
    <property type="protein sequence ID" value="MCI92346.1"/>
    <property type="molecule type" value="Genomic_DNA"/>
</dbReference>
<accession>A0A392VVU7</accession>
<evidence type="ECO:0000313" key="2">
    <source>
        <dbReference type="Proteomes" id="UP000265520"/>
    </source>
</evidence>
<comment type="caution">
    <text evidence="1">The sequence shown here is derived from an EMBL/GenBank/DDBJ whole genome shotgun (WGS) entry which is preliminary data.</text>
</comment>
<protein>
    <submittedName>
        <fullName evidence="1">Uncharacterized protein</fullName>
    </submittedName>
</protein>
<proteinExistence type="predicted"/>
<feature type="non-terminal residue" evidence="1">
    <location>
        <position position="1"/>
    </location>
</feature>
<reference evidence="1 2" key="1">
    <citation type="journal article" date="2018" name="Front. Plant Sci.">
        <title>Red Clover (Trifolium pratense) and Zigzag Clover (T. medium) - A Picture of Genomic Similarities and Differences.</title>
        <authorList>
            <person name="Dluhosova J."/>
            <person name="Istvanek J."/>
            <person name="Nedelnik J."/>
            <person name="Repkova J."/>
        </authorList>
    </citation>
    <scope>NUCLEOTIDE SEQUENCE [LARGE SCALE GENOMIC DNA]</scope>
    <source>
        <strain evidence="2">cv. 10/8</strain>
        <tissue evidence="1">Leaf</tissue>
    </source>
</reference>
<keyword evidence="2" id="KW-1185">Reference proteome</keyword>
<sequence length="38" mass="4053">AATKVVQGLNEAVEAEMMGVTRASDRTPTQLSAEICHH</sequence>
<dbReference type="Proteomes" id="UP000265520">
    <property type="component" value="Unassembled WGS sequence"/>
</dbReference>
<organism evidence="1 2">
    <name type="scientific">Trifolium medium</name>
    <dbReference type="NCBI Taxonomy" id="97028"/>
    <lineage>
        <taxon>Eukaryota</taxon>
        <taxon>Viridiplantae</taxon>
        <taxon>Streptophyta</taxon>
        <taxon>Embryophyta</taxon>
        <taxon>Tracheophyta</taxon>
        <taxon>Spermatophyta</taxon>
        <taxon>Magnoliopsida</taxon>
        <taxon>eudicotyledons</taxon>
        <taxon>Gunneridae</taxon>
        <taxon>Pentapetalae</taxon>
        <taxon>rosids</taxon>
        <taxon>fabids</taxon>
        <taxon>Fabales</taxon>
        <taxon>Fabaceae</taxon>
        <taxon>Papilionoideae</taxon>
        <taxon>50 kb inversion clade</taxon>
        <taxon>NPAAA clade</taxon>
        <taxon>Hologalegina</taxon>
        <taxon>IRL clade</taxon>
        <taxon>Trifolieae</taxon>
        <taxon>Trifolium</taxon>
    </lineage>
</organism>
<evidence type="ECO:0000313" key="1">
    <source>
        <dbReference type="EMBL" id="MCI92346.1"/>
    </source>
</evidence>
<dbReference type="AlphaFoldDB" id="A0A392VVU7"/>